<sequence>MPRFTTSHIRALLLAVALVAALAALPSPTPAQDFPPDVVRGKAVYQRHCLSCHGAGGWGDGPDAAALRVPPANFHRFKSFLKSDEELLRTIEHGIVFSPMHSWQGQLSETERQDALAYIRLLVQQGR</sequence>
<accession>A0ABM8RKJ4</accession>
<feature type="chain" id="PRO_5047474134" evidence="5">
    <location>
        <begin position="32"/>
        <end position="127"/>
    </location>
</feature>
<protein>
    <submittedName>
        <fullName evidence="7">Cytochrome c domain-containing protein</fullName>
    </submittedName>
</protein>
<keyword evidence="5" id="KW-0732">Signal</keyword>
<evidence type="ECO:0000313" key="8">
    <source>
        <dbReference type="Proteomes" id="UP000675880"/>
    </source>
</evidence>
<keyword evidence="1 4" id="KW-0349">Heme</keyword>
<reference evidence="7 8" key="1">
    <citation type="submission" date="2021-02" db="EMBL/GenBank/DDBJ databases">
        <authorList>
            <person name="Han P."/>
        </authorList>
    </citation>
    <scope>NUCLEOTIDE SEQUENCE [LARGE SCALE GENOMIC DNA]</scope>
    <source>
        <strain evidence="7">Candidatus Nitrospira sp. ZN2</strain>
    </source>
</reference>
<evidence type="ECO:0000313" key="7">
    <source>
        <dbReference type="EMBL" id="CAE6758121.1"/>
    </source>
</evidence>
<dbReference type="Gene3D" id="1.10.760.10">
    <property type="entry name" value="Cytochrome c-like domain"/>
    <property type="match status" value="1"/>
</dbReference>
<evidence type="ECO:0000256" key="1">
    <source>
        <dbReference type="ARBA" id="ARBA00022617"/>
    </source>
</evidence>
<name>A0ABM8RKJ4_9BACT</name>
<evidence type="ECO:0000256" key="4">
    <source>
        <dbReference type="PROSITE-ProRule" id="PRU00433"/>
    </source>
</evidence>
<keyword evidence="3 4" id="KW-0408">Iron</keyword>
<keyword evidence="8" id="KW-1185">Reference proteome</keyword>
<dbReference type="InterPro" id="IPR009056">
    <property type="entry name" value="Cyt_c-like_dom"/>
</dbReference>
<proteinExistence type="predicted"/>
<dbReference type="Pfam" id="PF13442">
    <property type="entry name" value="Cytochrome_CBB3"/>
    <property type="match status" value="1"/>
</dbReference>
<dbReference type="PROSITE" id="PS51007">
    <property type="entry name" value="CYTC"/>
    <property type="match status" value="1"/>
</dbReference>
<dbReference type="EMBL" id="CAJNBJ010000016">
    <property type="protein sequence ID" value="CAE6758121.1"/>
    <property type="molecule type" value="Genomic_DNA"/>
</dbReference>
<evidence type="ECO:0000256" key="3">
    <source>
        <dbReference type="ARBA" id="ARBA00023004"/>
    </source>
</evidence>
<comment type="caution">
    <text evidence="7">The sequence shown here is derived from an EMBL/GenBank/DDBJ whole genome shotgun (WGS) entry which is preliminary data.</text>
</comment>
<evidence type="ECO:0000256" key="5">
    <source>
        <dbReference type="SAM" id="SignalP"/>
    </source>
</evidence>
<evidence type="ECO:0000259" key="6">
    <source>
        <dbReference type="PROSITE" id="PS51007"/>
    </source>
</evidence>
<organism evidence="7 8">
    <name type="scientific">Nitrospira defluvii</name>
    <dbReference type="NCBI Taxonomy" id="330214"/>
    <lineage>
        <taxon>Bacteria</taxon>
        <taxon>Pseudomonadati</taxon>
        <taxon>Nitrospirota</taxon>
        <taxon>Nitrospiria</taxon>
        <taxon>Nitrospirales</taxon>
        <taxon>Nitrospiraceae</taxon>
        <taxon>Nitrospira</taxon>
    </lineage>
</organism>
<dbReference type="InterPro" id="IPR036909">
    <property type="entry name" value="Cyt_c-like_dom_sf"/>
</dbReference>
<dbReference type="RefSeq" id="WP_213042661.1">
    <property type="nucleotide sequence ID" value="NZ_CAJNBJ010000016.1"/>
</dbReference>
<feature type="domain" description="Cytochrome c" evidence="6">
    <location>
        <begin position="36"/>
        <end position="123"/>
    </location>
</feature>
<dbReference type="SUPFAM" id="SSF46626">
    <property type="entry name" value="Cytochrome c"/>
    <property type="match status" value="1"/>
</dbReference>
<gene>
    <name evidence="7" type="ORF">NSPZN2_30507</name>
</gene>
<evidence type="ECO:0000256" key="2">
    <source>
        <dbReference type="ARBA" id="ARBA00022723"/>
    </source>
</evidence>
<keyword evidence="2 4" id="KW-0479">Metal-binding</keyword>
<feature type="signal peptide" evidence="5">
    <location>
        <begin position="1"/>
        <end position="31"/>
    </location>
</feature>
<dbReference type="Proteomes" id="UP000675880">
    <property type="component" value="Unassembled WGS sequence"/>
</dbReference>